<feature type="chain" id="PRO_5023433613" description="Phosphatidylserine decarboxylase alpha chain" evidence="11">
    <location>
        <begin position="184"/>
        <end position="215"/>
    </location>
</feature>
<dbReference type="NCBIfam" id="NF003685">
    <property type="entry name" value="PRK05305.2-5"/>
    <property type="match status" value="1"/>
</dbReference>
<comment type="subcellular location">
    <subcellularLocation>
        <location evidence="11">Cell membrane</location>
        <topology evidence="11">Peripheral membrane protein</topology>
    </subcellularLocation>
</comment>
<dbReference type="Proteomes" id="UP000315925">
    <property type="component" value="Chromosome"/>
</dbReference>
<feature type="chain" id="PRO_5023433612" description="Phosphatidylserine decarboxylase beta chain" evidence="11">
    <location>
        <begin position="1"/>
        <end position="183"/>
    </location>
</feature>
<comment type="subunit">
    <text evidence="11">Heterodimer of a large membrane-associated beta subunit and a small pyruvoyl-containing alpha subunit.</text>
</comment>
<dbReference type="PANTHER" id="PTHR35809">
    <property type="entry name" value="ARCHAETIDYLSERINE DECARBOXYLASE PROENZYME-RELATED"/>
    <property type="match status" value="1"/>
</dbReference>
<organism evidence="13 14">
    <name type="scientific">Methylacidiphilum kamchatkense Kam1</name>
    <dbReference type="NCBI Taxonomy" id="1202785"/>
    <lineage>
        <taxon>Bacteria</taxon>
        <taxon>Pseudomonadati</taxon>
        <taxon>Verrucomicrobiota</taxon>
        <taxon>Methylacidiphilae</taxon>
        <taxon>Methylacidiphilales</taxon>
        <taxon>Methylacidiphilaceae</taxon>
        <taxon>Methylacidiphilum (ex Ratnadevi et al. 2023)</taxon>
    </lineage>
</organism>
<evidence type="ECO:0000256" key="7">
    <source>
        <dbReference type="ARBA" id="ARBA00023209"/>
    </source>
</evidence>
<dbReference type="PANTHER" id="PTHR35809:SF1">
    <property type="entry name" value="ARCHAETIDYLSERINE DECARBOXYLASE PROENZYME-RELATED"/>
    <property type="match status" value="1"/>
</dbReference>
<feature type="modified residue" description="Pyruvic acid (Ser); by autocatalysis" evidence="11">
    <location>
        <position position="184"/>
    </location>
</feature>
<evidence type="ECO:0000256" key="12">
    <source>
        <dbReference type="SAM" id="Phobius"/>
    </source>
</evidence>
<comment type="function">
    <text evidence="11">Catalyzes the formation of phosphatidylethanolamine (PtdEtn) from phosphatidylserine (PtdSer).</text>
</comment>
<comment type="pathway">
    <text evidence="11">Phospholipid metabolism; phosphatidylethanolamine biosynthesis; phosphatidylethanolamine from CDP-diacylglycerol: step 2/2.</text>
</comment>
<keyword evidence="12" id="KW-1133">Transmembrane helix</keyword>
<accession>A0A516TJ82</accession>
<evidence type="ECO:0000256" key="8">
    <source>
        <dbReference type="ARBA" id="ARBA00023239"/>
    </source>
</evidence>
<evidence type="ECO:0000256" key="4">
    <source>
        <dbReference type="ARBA" id="ARBA00023098"/>
    </source>
</evidence>
<keyword evidence="9 11" id="KW-1208">Phospholipid metabolism</keyword>
<proteinExistence type="inferred from homology"/>
<gene>
    <name evidence="11" type="primary">psd</name>
    <name evidence="13" type="ORF">kam1_13</name>
</gene>
<evidence type="ECO:0000256" key="11">
    <source>
        <dbReference type="HAMAP-Rule" id="MF_00664"/>
    </source>
</evidence>
<sequence>MKDSLLFREAFPIAFALATLSLIFLLLPFKPAKFVGVFFLLALLFLFYFFRNPERTIPTDPHYILAPADGKIVEIKMEETSPFYEGKATKISIFLSIFDVHVNRSPVDGKIIKKEYHKGIFLDARNPKASLLNERQDWWIQSTKGCIVGIRQIAGFIARRLVSWKETGETIKRGERIGMIKFGSRTELFLPSDCIVVVHNGEKVEAGKTVVAKWP</sequence>
<evidence type="ECO:0000313" key="14">
    <source>
        <dbReference type="Proteomes" id="UP000315925"/>
    </source>
</evidence>
<dbReference type="KEGG" id="mkc:kam1_13"/>
<keyword evidence="3 11" id="KW-0210">Decarboxylase</keyword>
<dbReference type="NCBIfam" id="NF003678">
    <property type="entry name" value="PRK05305.1-2"/>
    <property type="match status" value="1"/>
</dbReference>
<dbReference type="EC" id="4.1.1.65" evidence="11"/>
<evidence type="ECO:0000256" key="3">
    <source>
        <dbReference type="ARBA" id="ARBA00022793"/>
    </source>
</evidence>
<reference evidence="14" key="1">
    <citation type="submission" date="2019-03" db="EMBL/GenBank/DDBJ databases">
        <title>Complete genome of Methylacidiphilum kamchatkense Kam1.</title>
        <authorList>
            <person name="Kruse T."/>
            <person name="Murarilal Ratnadevi C."/>
            <person name="Erikstad H.-A."/>
            <person name="Birkeland N.-K."/>
        </authorList>
    </citation>
    <scope>NUCLEOTIDE SEQUENCE [LARGE SCALE GENOMIC DNA]</scope>
    <source>
        <strain evidence="14">kam1</strain>
    </source>
</reference>
<evidence type="ECO:0000256" key="9">
    <source>
        <dbReference type="ARBA" id="ARBA00023264"/>
    </source>
</evidence>
<evidence type="ECO:0000256" key="5">
    <source>
        <dbReference type="ARBA" id="ARBA00023136"/>
    </source>
</evidence>
<keyword evidence="12" id="KW-0812">Transmembrane</keyword>
<keyword evidence="8 11" id="KW-0456">Lyase</keyword>
<dbReference type="RefSeq" id="WP_143958131.1">
    <property type="nucleotide sequence ID" value="NZ_CP037899.1"/>
</dbReference>
<evidence type="ECO:0000256" key="6">
    <source>
        <dbReference type="ARBA" id="ARBA00023145"/>
    </source>
</evidence>
<feature type="site" description="Cleavage (non-hydrolytic); by autocatalysis" evidence="11">
    <location>
        <begin position="183"/>
        <end position="184"/>
    </location>
</feature>
<comment type="cofactor">
    <cofactor evidence="11">
        <name>pyruvate</name>
        <dbReference type="ChEBI" id="CHEBI:15361"/>
    </cofactor>
    <text evidence="11">Binds 1 pyruvoyl group covalently per subunit.</text>
</comment>
<keyword evidence="6 11" id="KW-0865">Zymogen</keyword>
<keyword evidence="4 11" id="KW-0443">Lipid metabolism</keyword>
<dbReference type="GO" id="GO:0004609">
    <property type="term" value="F:phosphatidylserine decarboxylase activity"/>
    <property type="evidence" value="ECO:0007669"/>
    <property type="project" value="UniProtKB-UniRule"/>
</dbReference>
<dbReference type="UniPathway" id="UPA00558">
    <property type="reaction ID" value="UER00616"/>
</dbReference>
<comment type="PTM">
    <text evidence="11">Is synthesized initially as an inactive proenzyme. Formation of the active enzyme involves a self-maturation process in which the active site pyruvoyl group is generated from an internal serine residue via an autocatalytic post-translational modification. Two non-identical subunits are generated from the proenzyme in this reaction, and the pyruvate is formed at the N-terminus of the alpha chain, which is derived from the carboxyl end of the proenzyme. The post-translation cleavage follows an unusual pathway, termed non-hydrolytic serinolysis, in which the side chain hydroxyl group of the serine supplies its oxygen atom to form the C-terminus of the beta chain, while the remainder of the serine residue undergoes an oxidative deamination to produce ammonia and the pyruvoyl prosthetic group on the alpha chain.</text>
</comment>
<evidence type="ECO:0000256" key="2">
    <source>
        <dbReference type="ARBA" id="ARBA00022516"/>
    </source>
</evidence>
<feature type="active site" description="Schiff-base intermediate with substrate; via pyruvic acid" evidence="11">
    <location>
        <position position="184"/>
    </location>
</feature>
<evidence type="ECO:0000256" key="10">
    <source>
        <dbReference type="ARBA" id="ARBA00023317"/>
    </source>
</evidence>
<dbReference type="EMBL" id="CP037899">
    <property type="protein sequence ID" value="QDQ41276.1"/>
    <property type="molecule type" value="Genomic_DNA"/>
</dbReference>
<keyword evidence="1 11" id="KW-1003">Cell membrane</keyword>
<keyword evidence="5 11" id="KW-0472">Membrane</keyword>
<keyword evidence="10 11" id="KW-0670">Pyruvate</keyword>
<protein>
    <recommendedName>
        <fullName evidence="11">Phosphatidylserine decarboxylase proenzyme</fullName>
        <ecNumber evidence="11">4.1.1.65</ecNumber>
    </recommendedName>
    <component>
        <recommendedName>
            <fullName evidence="11">Phosphatidylserine decarboxylase alpha chain</fullName>
        </recommendedName>
    </component>
    <component>
        <recommendedName>
            <fullName evidence="11">Phosphatidylserine decarboxylase beta chain</fullName>
        </recommendedName>
    </component>
</protein>
<feature type="transmembrane region" description="Helical" evidence="12">
    <location>
        <begin position="34"/>
        <end position="50"/>
    </location>
</feature>
<dbReference type="Pfam" id="PF02666">
    <property type="entry name" value="PS_Dcarbxylase"/>
    <property type="match status" value="1"/>
</dbReference>
<feature type="transmembrane region" description="Helical" evidence="12">
    <location>
        <begin position="6"/>
        <end position="27"/>
    </location>
</feature>
<keyword evidence="7 11" id="KW-0594">Phospholipid biosynthesis</keyword>
<dbReference type="GO" id="GO:0005886">
    <property type="term" value="C:plasma membrane"/>
    <property type="evidence" value="ECO:0007669"/>
    <property type="project" value="UniProtKB-SubCell"/>
</dbReference>
<name>A0A516TJ82_9BACT</name>
<dbReference type="GO" id="GO:0006646">
    <property type="term" value="P:phosphatidylethanolamine biosynthetic process"/>
    <property type="evidence" value="ECO:0007669"/>
    <property type="project" value="UniProtKB-UniRule"/>
</dbReference>
<comment type="similarity">
    <text evidence="11">Belongs to the phosphatidylserine decarboxylase family. PSD-A subfamily.</text>
</comment>
<comment type="catalytic activity">
    <reaction evidence="11">
        <text>a 1,2-diacyl-sn-glycero-3-phospho-L-serine + H(+) = a 1,2-diacyl-sn-glycero-3-phosphoethanolamine + CO2</text>
        <dbReference type="Rhea" id="RHEA:20828"/>
        <dbReference type="ChEBI" id="CHEBI:15378"/>
        <dbReference type="ChEBI" id="CHEBI:16526"/>
        <dbReference type="ChEBI" id="CHEBI:57262"/>
        <dbReference type="ChEBI" id="CHEBI:64612"/>
        <dbReference type="EC" id="4.1.1.65"/>
    </reaction>
</comment>
<dbReference type="AlphaFoldDB" id="A0A516TJ82"/>
<keyword evidence="2 11" id="KW-0444">Lipid biosynthesis</keyword>
<dbReference type="InterPro" id="IPR033175">
    <property type="entry name" value="PSD-A"/>
</dbReference>
<dbReference type="HAMAP" id="MF_00664">
    <property type="entry name" value="PS_decarb_PSD_A"/>
    <property type="match status" value="1"/>
</dbReference>
<evidence type="ECO:0000256" key="1">
    <source>
        <dbReference type="ARBA" id="ARBA00022475"/>
    </source>
</evidence>
<dbReference type="InterPro" id="IPR003817">
    <property type="entry name" value="PS_Dcarbxylase"/>
</dbReference>
<evidence type="ECO:0000313" key="13">
    <source>
        <dbReference type="EMBL" id="QDQ41276.1"/>
    </source>
</evidence>